<evidence type="ECO:0000313" key="7">
    <source>
        <dbReference type="EMBL" id="MBA8880649.1"/>
    </source>
</evidence>
<keyword evidence="8" id="KW-1185">Reference proteome</keyword>
<comment type="caution">
    <text evidence="7">The sequence shown here is derived from an EMBL/GenBank/DDBJ whole genome shotgun (WGS) entry which is preliminary data.</text>
</comment>
<keyword evidence="3 7" id="KW-0238">DNA-binding</keyword>
<feature type="region of interest" description="Disordered" evidence="5">
    <location>
        <begin position="280"/>
        <end position="299"/>
    </location>
</feature>
<dbReference type="RefSeq" id="WP_182551276.1">
    <property type="nucleotide sequence ID" value="NZ_JACGXN010000008.1"/>
</dbReference>
<dbReference type="Gene3D" id="3.40.190.10">
    <property type="entry name" value="Periplasmic binding protein-like II"/>
    <property type="match status" value="2"/>
</dbReference>
<proteinExistence type="inferred from homology"/>
<evidence type="ECO:0000256" key="4">
    <source>
        <dbReference type="ARBA" id="ARBA00023163"/>
    </source>
</evidence>
<dbReference type="InterPro" id="IPR000847">
    <property type="entry name" value="LysR_HTH_N"/>
</dbReference>
<dbReference type="Pfam" id="PF00126">
    <property type="entry name" value="HTH_1"/>
    <property type="match status" value="1"/>
</dbReference>
<dbReference type="GO" id="GO:0003700">
    <property type="term" value="F:DNA-binding transcription factor activity"/>
    <property type="evidence" value="ECO:0007669"/>
    <property type="project" value="InterPro"/>
</dbReference>
<dbReference type="SUPFAM" id="SSF46785">
    <property type="entry name" value="Winged helix' DNA-binding domain"/>
    <property type="match status" value="1"/>
</dbReference>
<comment type="similarity">
    <text evidence="1">Belongs to the LysR transcriptional regulatory family.</text>
</comment>
<reference evidence="7 8" key="1">
    <citation type="submission" date="2020-07" db="EMBL/GenBank/DDBJ databases">
        <title>Genomic Encyclopedia of Type Strains, Phase IV (KMG-V): Genome sequencing to study the core and pangenomes of soil and plant-associated prokaryotes.</title>
        <authorList>
            <person name="Whitman W."/>
        </authorList>
    </citation>
    <scope>NUCLEOTIDE SEQUENCE [LARGE SCALE GENOMIC DNA]</scope>
    <source>
        <strain evidence="7 8">AN3</strain>
    </source>
</reference>
<dbReference type="GO" id="GO:0003677">
    <property type="term" value="F:DNA binding"/>
    <property type="evidence" value="ECO:0007669"/>
    <property type="project" value="UniProtKB-KW"/>
</dbReference>
<dbReference type="Gene3D" id="1.10.10.10">
    <property type="entry name" value="Winged helix-like DNA-binding domain superfamily/Winged helix DNA-binding domain"/>
    <property type="match status" value="1"/>
</dbReference>
<organism evidence="7 8">
    <name type="scientific">Phyllobacterium myrsinacearum</name>
    <dbReference type="NCBI Taxonomy" id="28101"/>
    <lineage>
        <taxon>Bacteria</taxon>
        <taxon>Pseudomonadati</taxon>
        <taxon>Pseudomonadota</taxon>
        <taxon>Alphaproteobacteria</taxon>
        <taxon>Hyphomicrobiales</taxon>
        <taxon>Phyllobacteriaceae</taxon>
        <taxon>Phyllobacterium</taxon>
    </lineage>
</organism>
<keyword evidence="4" id="KW-0804">Transcription</keyword>
<dbReference type="PRINTS" id="PR00039">
    <property type="entry name" value="HTHLYSR"/>
</dbReference>
<evidence type="ECO:0000256" key="3">
    <source>
        <dbReference type="ARBA" id="ARBA00023125"/>
    </source>
</evidence>
<evidence type="ECO:0000313" key="8">
    <source>
        <dbReference type="Proteomes" id="UP000549052"/>
    </source>
</evidence>
<evidence type="ECO:0000256" key="5">
    <source>
        <dbReference type="SAM" id="MobiDB-lite"/>
    </source>
</evidence>
<evidence type="ECO:0000259" key="6">
    <source>
        <dbReference type="PROSITE" id="PS50931"/>
    </source>
</evidence>
<sequence>MDFDPTLLRAFVAVKEAGSFTRAARRLNLTQSAVSHQIRRLEEQVGRSLLYRTTRSVTLTQDGSDFLRHAEQILYSLDALNRRFQSSPVSGVVRFGVPENFIGDRLPTLLCQFARAYPAVQLDVNVSMSLDLGMMVNACDLDLAVVLTLPEAANGKVLKETQFVWVAADTFEVKPDVSLPFAFIPAPCLNRKVGVEALDRTSIDWHVVFTSASMKGISAAVLSGLAMTVMTRDDVEPGMKIMDGQYGLPSLPTAVFTLVWSDEGQTPATREFGQLVLDMPEQAAAATPERPQPRRNPRH</sequence>
<dbReference type="AlphaFoldDB" id="A0A839EP34"/>
<dbReference type="PANTHER" id="PTHR30579:SF7">
    <property type="entry name" value="HTH-TYPE TRANSCRIPTIONAL REGULATOR LRHA-RELATED"/>
    <property type="match status" value="1"/>
</dbReference>
<dbReference type="CDD" id="cd00090">
    <property type="entry name" value="HTH_ARSR"/>
    <property type="match status" value="1"/>
</dbReference>
<dbReference type="SUPFAM" id="SSF53850">
    <property type="entry name" value="Periplasmic binding protein-like II"/>
    <property type="match status" value="1"/>
</dbReference>
<dbReference type="InterPro" id="IPR050176">
    <property type="entry name" value="LTTR"/>
</dbReference>
<dbReference type="FunFam" id="1.10.10.10:FF:000001">
    <property type="entry name" value="LysR family transcriptional regulator"/>
    <property type="match status" value="1"/>
</dbReference>
<dbReference type="InterPro" id="IPR036390">
    <property type="entry name" value="WH_DNA-bd_sf"/>
</dbReference>
<dbReference type="InterPro" id="IPR036388">
    <property type="entry name" value="WH-like_DNA-bd_sf"/>
</dbReference>
<evidence type="ECO:0000256" key="2">
    <source>
        <dbReference type="ARBA" id="ARBA00023015"/>
    </source>
</evidence>
<dbReference type="Pfam" id="PF03466">
    <property type="entry name" value="LysR_substrate"/>
    <property type="match status" value="1"/>
</dbReference>
<accession>A0A839EP34</accession>
<name>A0A839EP34_9HYPH</name>
<dbReference type="InterPro" id="IPR011991">
    <property type="entry name" value="ArsR-like_HTH"/>
</dbReference>
<feature type="domain" description="HTH lysR-type" evidence="6">
    <location>
        <begin position="1"/>
        <end position="60"/>
    </location>
</feature>
<keyword evidence="2" id="KW-0805">Transcription regulation</keyword>
<dbReference type="PROSITE" id="PS50931">
    <property type="entry name" value="HTH_LYSR"/>
    <property type="match status" value="1"/>
</dbReference>
<dbReference type="Proteomes" id="UP000549052">
    <property type="component" value="Unassembled WGS sequence"/>
</dbReference>
<evidence type="ECO:0000256" key="1">
    <source>
        <dbReference type="ARBA" id="ARBA00009437"/>
    </source>
</evidence>
<dbReference type="EMBL" id="JACGXN010000008">
    <property type="protein sequence ID" value="MBA8880649.1"/>
    <property type="molecule type" value="Genomic_DNA"/>
</dbReference>
<dbReference type="InterPro" id="IPR005119">
    <property type="entry name" value="LysR_subst-bd"/>
</dbReference>
<gene>
    <name evidence="7" type="ORF">FHW16_004372</name>
</gene>
<dbReference type="PANTHER" id="PTHR30579">
    <property type="entry name" value="TRANSCRIPTIONAL REGULATOR"/>
    <property type="match status" value="1"/>
</dbReference>
<protein>
    <submittedName>
        <fullName evidence="7">DNA-binding transcriptional LysR family regulator</fullName>
    </submittedName>
</protein>